<accession>N1QNT1</accession>
<dbReference type="HOGENOM" id="CLU_004495_6_1_1"/>
<feature type="transmembrane region" description="Helical" evidence="6">
    <location>
        <begin position="465"/>
        <end position="484"/>
    </location>
</feature>
<protein>
    <submittedName>
        <fullName evidence="7">Amino acid transporter</fullName>
    </submittedName>
</protein>
<dbReference type="Proteomes" id="UP000016931">
    <property type="component" value="Unassembled WGS sequence"/>
</dbReference>
<feature type="transmembrane region" description="Helical" evidence="6">
    <location>
        <begin position="294"/>
        <end position="317"/>
    </location>
</feature>
<dbReference type="Pfam" id="PF13520">
    <property type="entry name" value="AA_permease_2"/>
    <property type="match status" value="1"/>
</dbReference>
<sequence length="532" mass="58018">MDKSRETTTGVEVELTMEEALADNKQTTSVPSVAPKYMGTPSDQRDMIVLGKKQVLRRNFRFVTMLGFGSTVICSWEVILPVFVFVLIDGGYGTLFWGFIAVAVGMLLVYASLAEMVSMCPTAGGQYHWVSEFAPPKYQKILSYMTGWLCCTGWQVFLASVAFMVGGIIQGLIALNYPDYEFDRWHATLLTIAIVTFAVIFNTILAVRLPLVEGVILMLHIAGFFAVFIPLWVLSPRAHPDVLLSFTNNGGWPSQGIATMIGLTTPLTALIGYDCSVHMSEELLDASIAMPRAIIWTVGPNAVLGFLMAVTLCFVAGDPSKLLETATGQPFIQVFYNGTGSLAATNIMVAIVIVCLTSCCISEVATASRQLWSFARDNGVPGSTWISHVAPGWNIPLRSVLISFITTSLLACINLGSSTALNAINSLGGVSVLSSYFVTIACLVWRRLYGAPLPPRRWSLGKFGLPVNIAALCFVVPLWCFSFFPLAQPVTAESMNWSSTMFCSMIIISVVYYISYGRHVYTGPVVLVKREP</sequence>
<feature type="transmembrane region" description="Helical" evidence="6">
    <location>
        <begin position="254"/>
        <end position="273"/>
    </location>
</feature>
<gene>
    <name evidence="7" type="ORF">SEPMUDRAFT_58092</name>
</gene>
<evidence type="ECO:0000313" key="8">
    <source>
        <dbReference type="Proteomes" id="UP000016931"/>
    </source>
</evidence>
<evidence type="ECO:0000256" key="2">
    <source>
        <dbReference type="ARBA" id="ARBA00022448"/>
    </source>
</evidence>
<keyword evidence="3 6" id="KW-0812">Transmembrane</keyword>
<feature type="transmembrane region" description="Helical" evidence="6">
    <location>
        <begin position="62"/>
        <end position="88"/>
    </location>
</feature>
<dbReference type="GO" id="GO:0016020">
    <property type="term" value="C:membrane"/>
    <property type="evidence" value="ECO:0007669"/>
    <property type="project" value="UniProtKB-SubCell"/>
</dbReference>
<dbReference type="OMA" id="GWECAIV"/>
<keyword evidence="5 6" id="KW-0472">Membrane</keyword>
<evidence type="ECO:0000256" key="3">
    <source>
        <dbReference type="ARBA" id="ARBA00022692"/>
    </source>
</evidence>
<dbReference type="GO" id="GO:0022857">
    <property type="term" value="F:transmembrane transporter activity"/>
    <property type="evidence" value="ECO:0007669"/>
    <property type="project" value="InterPro"/>
</dbReference>
<feature type="transmembrane region" description="Helical" evidence="6">
    <location>
        <begin position="400"/>
        <end position="417"/>
    </location>
</feature>
<keyword evidence="8" id="KW-1185">Reference proteome</keyword>
<feature type="transmembrane region" description="Helical" evidence="6">
    <location>
        <begin position="94"/>
        <end position="113"/>
    </location>
</feature>
<evidence type="ECO:0000256" key="5">
    <source>
        <dbReference type="ARBA" id="ARBA00023136"/>
    </source>
</evidence>
<evidence type="ECO:0000313" key="7">
    <source>
        <dbReference type="EMBL" id="EMF17559.1"/>
    </source>
</evidence>
<dbReference type="OrthoDB" id="3257095at2759"/>
<dbReference type="RefSeq" id="XP_016765680.1">
    <property type="nucleotide sequence ID" value="XM_016909460.1"/>
</dbReference>
<evidence type="ECO:0000256" key="6">
    <source>
        <dbReference type="SAM" id="Phobius"/>
    </source>
</evidence>
<feature type="transmembrane region" description="Helical" evidence="6">
    <location>
        <begin position="496"/>
        <end position="514"/>
    </location>
</feature>
<dbReference type="GeneID" id="27906597"/>
<keyword evidence="4 6" id="KW-1133">Transmembrane helix</keyword>
<evidence type="ECO:0000256" key="1">
    <source>
        <dbReference type="ARBA" id="ARBA00004141"/>
    </source>
</evidence>
<feature type="transmembrane region" description="Helical" evidence="6">
    <location>
        <begin position="147"/>
        <end position="173"/>
    </location>
</feature>
<dbReference type="PANTHER" id="PTHR45649:SF41">
    <property type="entry name" value="TRANSPORTER, PUTATIVE (EUROFUNG)-RELATED"/>
    <property type="match status" value="1"/>
</dbReference>
<dbReference type="PANTHER" id="PTHR45649">
    <property type="entry name" value="AMINO-ACID PERMEASE BAT1"/>
    <property type="match status" value="1"/>
</dbReference>
<name>N1QNT1_SPHMS</name>
<dbReference type="eggNOG" id="KOG1289">
    <property type="taxonomic scope" value="Eukaryota"/>
</dbReference>
<dbReference type="InterPro" id="IPR002293">
    <property type="entry name" value="AA/rel_permease1"/>
</dbReference>
<feature type="transmembrane region" description="Helical" evidence="6">
    <location>
        <begin position="214"/>
        <end position="234"/>
    </location>
</feature>
<organism evidence="7 8">
    <name type="scientific">Sphaerulina musiva (strain SO2202)</name>
    <name type="common">Poplar stem canker fungus</name>
    <name type="synonym">Septoria musiva</name>
    <dbReference type="NCBI Taxonomy" id="692275"/>
    <lineage>
        <taxon>Eukaryota</taxon>
        <taxon>Fungi</taxon>
        <taxon>Dikarya</taxon>
        <taxon>Ascomycota</taxon>
        <taxon>Pezizomycotina</taxon>
        <taxon>Dothideomycetes</taxon>
        <taxon>Dothideomycetidae</taxon>
        <taxon>Mycosphaerellales</taxon>
        <taxon>Mycosphaerellaceae</taxon>
        <taxon>Sphaerulina</taxon>
    </lineage>
</organism>
<evidence type="ECO:0000256" key="4">
    <source>
        <dbReference type="ARBA" id="ARBA00022989"/>
    </source>
</evidence>
<feature type="transmembrane region" description="Helical" evidence="6">
    <location>
        <begin position="185"/>
        <end position="207"/>
    </location>
</feature>
<dbReference type="PIRSF" id="PIRSF006060">
    <property type="entry name" value="AA_transporter"/>
    <property type="match status" value="1"/>
</dbReference>
<comment type="subcellular location">
    <subcellularLocation>
        <location evidence="1">Membrane</location>
        <topology evidence="1">Multi-pass membrane protein</topology>
    </subcellularLocation>
</comment>
<dbReference type="Gene3D" id="1.20.1740.10">
    <property type="entry name" value="Amino acid/polyamine transporter I"/>
    <property type="match status" value="1"/>
</dbReference>
<feature type="transmembrane region" description="Helical" evidence="6">
    <location>
        <begin position="423"/>
        <end position="445"/>
    </location>
</feature>
<dbReference type="EMBL" id="KB456260">
    <property type="protein sequence ID" value="EMF17559.1"/>
    <property type="molecule type" value="Genomic_DNA"/>
</dbReference>
<reference evidence="7 8" key="1">
    <citation type="journal article" date="2012" name="PLoS Pathog.">
        <title>Diverse lifestyles and strategies of plant pathogenesis encoded in the genomes of eighteen Dothideomycetes fungi.</title>
        <authorList>
            <person name="Ohm R.A."/>
            <person name="Feau N."/>
            <person name="Henrissat B."/>
            <person name="Schoch C.L."/>
            <person name="Horwitz B.A."/>
            <person name="Barry K.W."/>
            <person name="Condon B.J."/>
            <person name="Copeland A.C."/>
            <person name="Dhillon B."/>
            <person name="Glaser F."/>
            <person name="Hesse C.N."/>
            <person name="Kosti I."/>
            <person name="LaButti K."/>
            <person name="Lindquist E.A."/>
            <person name="Lucas S."/>
            <person name="Salamov A.A."/>
            <person name="Bradshaw R.E."/>
            <person name="Ciuffetti L."/>
            <person name="Hamelin R.C."/>
            <person name="Kema G.H.J."/>
            <person name="Lawrence C."/>
            <person name="Scott J.A."/>
            <person name="Spatafora J.W."/>
            <person name="Turgeon B.G."/>
            <person name="de Wit P.J.G.M."/>
            <person name="Zhong S."/>
            <person name="Goodwin S.B."/>
            <person name="Grigoriev I.V."/>
        </authorList>
    </citation>
    <scope>NUCLEOTIDE SEQUENCE [LARGE SCALE GENOMIC DNA]</scope>
    <source>
        <strain evidence="7 8">SO2202</strain>
    </source>
</reference>
<keyword evidence="2" id="KW-0813">Transport</keyword>
<dbReference type="AlphaFoldDB" id="N1QNT1"/>
<dbReference type="STRING" id="692275.N1QNT1"/>
<proteinExistence type="predicted"/>